<organism evidence="2 3">
    <name type="scientific">Digitaria exilis</name>
    <dbReference type="NCBI Taxonomy" id="1010633"/>
    <lineage>
        <taxon>Eukaryota</taxon>
        <taxon>Viridiplantae</taxon>
        <taxon>Streptophyta</taxon>
        <taxon>Embryophyta</taxon>
        <taxon>Tracheophyta</taxon>
        <taxon>Spermatophyta</taxon>
        <taxon>Magnoliopsida</taxon>
        <taxon>Liliopsida</taxon>
        <taxon>Poales</taxon>
        <taxon>Poaceae</taxon>
        <taxon>PACMAD clade</taxon>
        <taxon>Panicoideae</taxon>
        <taxon>Panicodae</taxon>
        <taxon>Paniceae</taxon>
        <taxon>Anthephorinae</taxon>
        <taxon>Digitaria</taxon>
    </lineage>
</organism>
<gene>
    <name evidence="2" type="ORF">HU200_056694</name>
</gene>
<evidence type="ECO:0000313" key="2">
    <source>
        <dbReference type="EMBL" id="KAF8661742.1"/>
    </source>
</evidence>
<dbReference type="AlphaFoldDB" id="A0A835AKY2"/>
<dbReference type="EMBL" id="JACEFO010002392">
    <property type="protein sequence ID" value="KAF8661742.1"/>
    <property type="molecule type" value="Genomic_DNA"/>
</dbReference>
<dbReference type="OrthoDB" id="725262at2759"/>
<dbReference type="Pfam" id="PF03478">
    <property type="entry name" value="Beta-prop_KIB1-4"/>
    <property type="match status" value="1"/>
</dbReference>
<evidence type="ECO:0000313" key="3">
    <source>
        <dbReference type="Proteomes" id="UP000636709"/>
    </source>
</evidence>
<evidence type="ECO:0000259" key="1">
    <source>
        <dbReference type="Pfam" id="PF03478"/>
    </source>
</evidence>
<accession>A0A835AKY2</accession>
<sequence length="212" mass="24387">MVIHHPQTQVSYARVGDSKWTWLTASKDCFAYHDCFYDDDHGLFYAFRRTGAIHTIDLRGPAPLVNSIFPAFEVSLDCTKYIVLAPWGDLLQIWRYFYIGDNQEPKTKEVRVFKSHIAKQDLVDVKDLQGHALFIGYGSSFFVSVEDFPMLSPNCVFLAYDNCRCDLVKKPVINEVVVYNIENDSFVDAPSFGSWMDCPPPIWIRPSFSKHK</sequence>
<dbReference type="InterPro" id="IPR005174">
    <property type="entry name" value="KIB1-4_b-propeller"/>
</dbReference>
<reference evidence="2" key="1">
    <citation type="submission" date="2020-07" db="EMBL/GenBank/DDBJ databases">
        <title>Genome sequence and genetic diversity analysis of an under-domesticated orphan crop, white fonio (Digitaria exilis).</title>
        <authorList>
            <person name="Bennetzen J.L."/>
            <person name="Chen S."/>
            <person name="Ma X."/>
            <person name="Wang X."/>
            <person name="Yssel A.E.J."/>
            <person name="Chaluvadi S.R."/>
            <person name="Johnson M."/>
            <person name="Gangashetty P."/>
            <person name="Hamidou F."/>
            <person name="Sanogo M.D."/>
            <person name="Zwaenepoel A."/>
            <person name="Wallace J."/>
            <person name="Van De Peer Y."/>
            <person name="Van Deynze A."/>
        </authorList>
    </citation>
    <scope>NUCLEOTIDE SEQUENCE</scope>
    <source>
        <tissue evidence="2">Leaves</tissue>
    </source>
</reference>
<dbReference type="Proteomes" id="UP000636709">
    <property type="component" value="Unassembled WGS sequence"/>
</dbReference>
<dbReference type="PANTHER" id="PTHR44586:SF17">
    <property type="entry name" value="DUF295 DOMAIN-CONTAINING PROTEIN"/>
    <property type="match status" value="1"/>
</dbReference>
<protein>
    <recommendedName>
        <fullName evidence="1">KIB1-4 beta-propeller domain-containing protein</fullName>
    </recommendedName>
</protein>
<proteinExistence type="predicted"/>
<dbReference type="PANTHER" id="PTHR44586">
    <property type="entry name" value="F-BOX DOMAIN CONTAINING PROTEIN, EXPRESSED"/>
    <property type="match status" value="1"/>
</dbReference>
<name>A0A835AKY2_9POAL</name>
<comment type="caution">
    <text evidence="2">The sequence shown here is derived from an EMBL/GenBank/DDBJ whole genome shotgun (WGS) entry which is preliminary data.</text>
</comment>
<keyword evidence="3" id="KW-1185">Reference proteome</keyword>
<feature type="domain" description="KIB1-4 beta-propeller" evidence="1">
    <location>
        <begin position="1"/>
        <end position="180"/>
    </location>
</feature>